<keyword evidence="1" id="KW-0812">Transmembrane</keyword>
<evidence type="ECO:0000313" key="2">
    <source>
        <dbReference type="EMBL" id="OVE84197.1"/>
    </source>
</evidence>
<comment type="caution">
    <text evidence="2">The sequence shown here is derived from an EMBL/GenBank/DDBJ whole genome shotgun (WGS) entry which is preliminary data.</text>
</comment>
<sequence length="76" mass="7768">MDEPARLGADSIADAVYWLGNIAYLLVTLAVAGALANAIGTALGGGYPGTGLGVLTFVAVFLGAMRLYFALFMQNA</sequence>
<keyword evidence="1" id="KW-0472">Membrane</keyword>
<protein>
    <submittedName>
        <fullName evidence="2">Uncharacterized protein</fullName>
    </submittedName>
</protein>
<dbReference type="Proteomes" id="UP000196084">
    <property type="component" value="Unassembled WGS sequence"/>
</dbReference>
<dbReference type="RefSeq" id="WP_054863390.1">
    <property type="nucleotide sequence ID" value="NZ_MWPH01000002.1"/>
</dbReference>
<accession>A0A202E7H8</accession>
<dbReference type="EMBL" id="MWPH01000002">
    <property type="protein sequence ID" value="OVE84197.1"/>
    <property type="molecule type" value="Genomic_DNA"/>
</dbReference>
<organism evidence="2 3">
    <name type="scientific">Natronolimnobius baerhuensis</name>
    <dbReference type="NCBI Taxonomy" id="253108"/>
    <lineage>
        <taxon>Archaea</taxon>
        <taxon>Methanobacteriati</taxon>
        <taxon>Methanobacteriota</taxon>
        <taxon>Stenosarchaea group</taxon>
        <taxon>Halobacteria</taxon>
        <taxon>Halobacteriales</taxon>
        <taxon>Natrialbaceae</taxon>
        <taxon>Natronolimnobius</taxon>
    </lineage>
</organism>
<keyword evidence="1" id="KW-1133">Transmembrane helix</keyword>
<feature type="transmembrane region" description="Helical" evidence="1">
    <location>
        <begin position="52"/>
        <end position="73"/>
    </location>
</feature>
<gene>
    <name evidence="2" type="ORF">B2G88_07180</name>
</gene>
<name>A0A202E7H8_9EURY</name>
<proteinExistence type="predicted"/>
<evidence type="ECO:0000313" key="3">
    <source>
        <dbReference type="Proteomes" id="UP000196084"/>
    </source>
</evidence>
<keyword evidence="3" id="KW-1185">Reference proteome</keyword>
<evidence type="ECO:0000256" key="1">
    <source>
        <dbReference type="SAM" id="Phobius"/>
    </source>
</evidence>
<feature type="transmembrane region" description="Helical" evidence="1">
    <location>
        <begin position="15"/>
        <end position="40"/>
    </location>
</feature>
<reference evidence="2 3" key="1">
    <citation type="submission" date="2017-02" db="EMBL/GenBank/DDBJ databases">
        <title>Natronthermophilus aegyptiacus gen. nov.,sp. nov., an aerobic, extremely halophilic alkalithermophilic archaeon isolated from the athalassohaline Wadi An Natrun, Egypt.</title>
        <authorList>
            <person name="Zhao B."/>
        </authorList>
    </citation>
    <scope>NUCLEOTIDE SEQUENCE [LARGE SCALE GENOMIC DNA]</scope>
    <source>
        <strain evidence="2 3">CGMCC 1.3597</strain>
    </source>
</reference>
<dbReference type="AlphaFoldDB" id="A0A202E7H8"/>